<feature type="region of interest" description="Disordered" evidence="1">
    <location>
        <begin position="185"/>
        <end position="217"/>
    </location>
</feature>
<dbReference type="Proteomes" id="UP001375240">
    <property type="component" value="Unassembled WGS sequence"/>
</dbReference>
<proteinExistence type="predicted"/>
<gene>
    <name evidence="2" type="ORF">TWF696_005582</name>
</gene>
<organism evidence="2 3">
    <name type="scientific">Orbilia brochopaga</name>
    <dbReference type="NCBI Taxonomy" id="3140254"/>
    <lineage>
        <taxon>Eukaryota</taxon>
        <taxon>Fungi</taxon>
        <taxon>Dikarya</taxon>
        <taxon>Ascomycota</taxon>
        <taxon>Pezizomycotina</taxon>
        <taxon>Orbiliomycetes</taxon>
        <taxon>Orbiliales</taxon>
        <taxon>Orbiliaceae</taxon>
        <taxon>Orbilia</taxon>
    </lineage>
</organism>
<comment type="caution">
    <text evidence="2">The sequence shown here is derived from an EMBL/GenBank/DDBJ whole genome shotgun (WGS) entry which is preliminary data.</text>
</comment>
<name>A0AAV9V4E1_9PEZI</name>
<evidence type="ECO:0000313" key="2">
    <source>
        <dbReference type="EMBL" id="KAK6353619.1"/>
    </source>
</evidence>
<feature type="region of interest" description="Disordered" evidence="1">
    <location>
        <begin position="1"/>
        <end position="45"/>
    </location>
</feature>
<evidence type="ECO:0000256" key="1">
    <source>
        <dbReference type="SAM" id="MobiDB-lite"/>
    </source>
</evidence>
<dbReference type="AlphaFoldDB" id="A0AAV9V4E1"/>
<feature type="compositionally biased region" description="Polar residues" evidence="1">
    <location>
        <begin position="1"/>
        <end position="15"/>
    </location>
</feature>
<evidence type="ECO:0000313" key="3">
    <source>
        <dbReference type="Proteomes" id="UP001375240"/>
    </source>
</evidence>
<feature type="compositionally biased region" description="Basic and acidic residues" evidence="1">
    <location>
        <begin position="17"/>
        <end position="42"/>
    </location>
</feature>
<reference evidence="2 3" key="1">
    <citation type="submission" date="2019-10" db="EMBL/GenBank/DDBJ databases">
        <authorList>
            <person name="Palmer J.M."/>
        </authorList>
    </citation>
    <scope>NUCLEOTIDE SEQUENCE [LARGE SCALE GENOMIC DNA]</scope>
    <source>
        <strain evidence="2 3">TWF696</strain>
    </source>
</reference>
<feature type="compositionally biased region" description="Polar residues" evidence="1">
    <location>
        <begin position="190"/>
        <end position="212"/>
    </location>
</feature>
<protein>
    <submittedName>
        <fullName evidence="2">Uncharacterized protein</fullName>
    </submittedName>
</protein>
<accession>A0AAV9V4E1</accession>
<keyword evidence="3" id="KW-1185">Reference proteome</keyword>
<dbReference type="EMBL" id="JAVHNQ010000003">
    <property type="protein sequence ID" value="KAK6353619.1"/>
    <property type="molecule type" value="Genomic_DNA"/>
</dbReference>
<sequence>MSRLSNSHVTESGPSRGNDRERANERLQQENLHGDPGRERHQTQTAPSSFVSFYGSSLLQRSLIQRVRATRLTRPADWEETFARQRLDANPELPDITAGDYITFVDALCEDALWRLESRLIFTKFNHIPRDAYKELIDDQSQGMPWYSFLKDERNSAITKAGRIDIMRNYQKIVIDRPRLTFISDPYENGKSNSKEPTAQSKGKQPTKNTELSAEEAERHVRFDHIGKLLMDAGYKPHGPPKELESDQYPDAAQYYTDLTAFLETILCLLIATCPQVNDYEDIVGLTYVNYDSQIRGLRFENNSLTIASYVPGVGSHYRTAIPAPLSRMILIYLIEIRPFLSTISSKNYEQKHWRPPFLFPCYSGGPWGVEHADRILRREAKAKMRADIGLDDFKAVYHNLKGKIGEGWLREVPYWLKGEEEQRVEIKWSIQCPGPPNHVYPGAEGYAAKHSETSGWLSRG</sequence>